<proteinExistence type="predicted"/>
<name>A0A2P2KM79_RHIMU</name>
<organism evidence="1">
    <name type="scientific">Rhizophora mucronata</name>
    <name type="common">Asiatic mangrove</name>
    <dbReference type="NCBI Taxonomy" id="61149"/>
    <lineage>
        <taxon>Eukaryota</taxon>
        <taxon>Viridiplantae</taxon>
        <taxon>Streptophyta</taxon>
        <taxon>Embryophyta</taxon>
        <taxon>Tracheophyta</taxon>
        <taxon>Spermatophyta</taxon>
        <taxon>Magnoliopsida</taxon>
        <taxon>eudicotyledons</taxon>
        <taxon>Gunneridae</taxon>
        <taxon>Pentapetalae</taxon>
        <taxon>rosids</taxon>
        <taxon>fabids</taxon>
        <taxon>Malpighiales</taxon>
        <taxon>Rhizophoraceae</taxon>
        <taxon>Rhizophora</taxon>
    </lineage>
</organism>
<dbReference type="EMBL" id="GGEC01026347">
    <property type="protein sequence ID" value="MBX06831.1"/>
    <property type="molecule type" value="Transcribed_RNA"/>
</dbReference>
<protein>
    <submittedName>
        <fullName evidence="1">Equilibrative nucleotide transporter 3-like</fullName>
    </submittedName>
</protein>
<dbReference type="AlphaFoldDB" id="A0A2P2KM79"/>
<evidence type="ECO:0000313" key="1">
    <source>
        <dbReference type="EMBL" id="MBX06831.1"/>
    </source>
</evidence>
<reference evidence="1" key="1">
    <citation type="submission" date="2018-02" db="EMBL/GenBank/DDBJ databases">
        <title>Rhizophora mucronata_Transcriptome.</title>
        <authorList>
            <person name="Meera S.P."/>
            <person name="Sreeshan A."/>
            <person name="Augustine A."/>
        </authorList>
    </citation>
    <scope>NUCLEOTIDE SEQUENCE</scope>
    <source>
        <tissue evidence="1">Leaf</tissue>
    </source>
</reference>
<dbReference type="EMBL" id="GGEC01026343">
    <property type="protein sequence ID" value="MBX06827.1"/>
    <property type="molecule type" value="Transcribed_RNA"/>
</dbReference>
<sequence length="89" mass="9920">MSLTCGDQCSHTRIQGKLTMSQHISETGLVHSLHFEEEVVCCSTVQGVWHHLHLLALLMPGYQQLQDQPKQFLILLRLPLSGNTSLLAA</sequence>
<accession>A0A2P2KM79</accession>